<dbReference type="InterPro" id="IPR011040">
    <property type="entry name" value="Sialidase"/>
</dbReference>
<dbReference type="PANTHER" id="PTHR43752:SF2">
    <property type="entry name" value="BNR_ASP-BOX REPEAT FAMILY PROTEIN"/>
    <property type="match status" value="1"/>
</dbReference>
<keyword evidence="2" id="KW-0326">Glycosidase</keyword>
<keyword evidence="2" id="KW-0378">Hydrolase</keyword>
<organism evidence="2 3">
    <name type="scientific">Pseudofrancisella aestuarii</name>
    <dbReference type="NCBI Taxonomy" id="2670347"/>
    <lineage>
        <taxon>Bacteria</taxon>
        <taxon>Pseudomonadati</taxon>
        <taxon>Pseudomonadota</taxon>
        <taxon>Gammaproteobacteria</taxon>
        <taxon>Thiotrichales</taxon>
        <taxon>Francisellaceae</taxon>
        <taxon>Pseudofrancisella</taxon>
    </lineage>
</organism>
<dbReference type="EC" id="3.2.1.18" evidence="2"/>
<keyword evidence="3" id="KW-1185">Reference proteome</keyword>
<name>A0ABV9TBT8_9GAMM</name>
<dbReference type="InterPro" id="IPR036278">
    <property type="entry name" value="Sialidase_sf"/>
</dbReference>
<dbReference type="EMBL" id="JBHSJH010000001">
    <property type="protein sequence ID" value="MFC4892184.1"/>
    <property type="molecule type" value="Genomic_DNA"/>
</dbReference>
<dbReference type="GO" id="GO:0004308">
    <property type="term" value="F:exo-alpha-sialidase activity"/>
    <property type="evidence" value="ECO:0007669"/>
    <property type="project" value="UniProtKB-EC"/>
</dbReference>
<reference evidence="3" key="1">
    <citation type="journal article" date="2019" name="Int. J. Syst. Evol. Microbiol.">
        <title>The Global Catalogue of Microorganisms (GCM) 10K type strain sequencing project: providing services to taxonomists for standard genome sequencing and annotation.</title>
        <authorList>
            <consortium name="The Broad Institute Genomics Platform"/>
            <consortium name="The Broad Institute Genome Sequencing Center for Infectious Disease"/>
            <person name="Wu L."/>
            <person name="Ma J."/>
        </authorList>
    </citation>
    <scope>NUCLEOTIDE SEQUENCE [LARGE SCALE GENOMIC DNA]</scope>
    <source>
        <strain evidence="3">CGMCC 1.13718</strain>
    </source>
</reference>
<evidence type="ECO:0000313" key="2">
    <source>
        <dbReference type="EMBL" id="MFC4892184.1"/>
    </source>
</evidence>
<gene>
    <name evidence="2" type="ORF">ACFPDQ_03880</name>
</gene>
<dbReference type="RefSeq" id="WP_244614602.1">
    <property type="nucleotide sequence ID" value="NZ_JBHSJH010000001.1"/>
</dbReference>
<protein>
    <submittedName>
        <fullName evidence="2">Exo-alpha-sialidase</fullName>
        <ecNumber evidence="2">3.2.1.18</ecNumber>
    </submittedName>
</protein>
<dbReference type="Proteomes" id="UP001595926">
    <property type="component" value="Unassembled WGS sequence"/>
</dbReference>
<sequence>MLNKNNEYKFLIPSALPKITTKINVQNIDTLSDNIYNHASAITELNNKLFVTWYSGTVETSPNTKILLATADKVNNQWSFFDKRVIMDKEKYQAISKKYIHHLGNPSIFSQGNRLWLFFTTSSGGWVTSSLNIMYSDNQGKTWSSPKVILSSPILNYSSLTRGAGVTLNNNNFALPVYKEFNNLTGRWFIFDNNGQLIDISEMTKNGMTLQPTVVPISDTHALAFYREMYSQKKKIYFNESFDGGKNWTTGYFTKLNNPGAGIAAVKVKNGILLAYNDSTENRQNLSLAYKSNNSEKWQNIYTFENEERHDLSYPFLLTSDKDIFLTFSAGAPGKLKIKVVEIKGENINA</sequence>
<dbReference type="CDD" id="cd15482">
    <property type="entry name" value="Sialidase_non-viral"/>
    <property type="match status" value="1"/>
</dbReference>
<dbReference type="Pfam" id="PF13088">
    <property type="entry name" value="BNR_2"/>
    <property type="match status" value="1"/>
</dbReference>
<dbReference type="Gene3D" id="2.120.10.10">
    <property type="match status" value="1"/>
</dbReference>
<evidence type="ECO:0000259" key="1">
    <source>
        <dbReference type="Pfam" id="PF13088"/>
    </source>
</evidence>
<comment type="caution">
    <text evidence="2">The sequence shown here is derived from an EMBL/GenBank/DDBJ whole genome shotgun (WGS) entry which is preliminary data.</text>
</comment>
<proteinExistence type="predicted"/>
<feature type="domain" description="Sialidase" evidence="1">
    <location>
        <begin position="48"/>
        <end position="321"/>
    </location>
</feature>
<evidence type="ECO:0000313" key="3">
    <source>
        <dbReference type="Proteomes" id="UP001595926"/>
    </source>
</evidence>
<dbReference type="SUPFAM" id="SSF50939">
    <property type="entry name" value="Sialidases"/>
    <property type="match status" value="1"/>
</dbReference>
<dbReference type="PANTHER" id="PTHR43752">
    <property type="entry name" value="BNR/ASP-BOX REPEAT FAMILY PROTEIN"/>
    <property type="match status" value="1"/>
</dbReference>
<accession>A0ABV9TBT8</accession>